<dbReference type="InterPro" id="IPR000719">
    <property type="entry name" value="Prot_kinase_dom"/>
</dbReference>
<evidence type="ECO:0000256" key="1">
    <source>
        <dbReference type="ARBA" id="ARBA00012513"/>
    </source>
</evidence>
<feature type="region of interest" description="Disordered" evidence="8">
    <location>
        <begin position="657"/>
        <end position="677"/>
    </location>
</feature>
<dbReference type="AlphaFoldDB" id="A0A4R5AF85"/>
<dbReference type="Gene3D" id="1.10.510.10">
    <property type="entry name" value="Transferase(Phosphotransferase) domain 1"/>
    <property type="match status" value="1"/>
</dbReference>
<feature type="compositionally biased region" description="Low complexity" evidence="8">
    <location>
        <begin position="48"/>
        <end position="58"/>
    </location>
</feature>
<dbReference type="GO" id="GO:0005524">
    <property type="term" value="F:ATP binding"/>
    <property type="evidence" value="ECO:0007669"/>
    <property type="project" value="UniProtKB-UniRule"/>
</dbReference>
<evidence type="ECO:0000256" key="8">
    <source>
        <dbReference type="SAM" id="MobiDB-lite"/>
    </source>
</evidence>
<sequence>PADLAAEPLHAGHREGHGEPRHRRPRSLDHEGRPARGTALPVGGVEGAGQAAGLHAQGVRLGGRGEPVRDGRTRRTSPNAAHAGHSGLGLPLPRPSAAEGESRAHAAQGPDRCRRPGVLLHHGRHRHRLRPGDPGRPEGQRRRVHRLPGRSRCGGQRRPARRDVRGRCPCRTPGRPVSPPEPLDGRYRLGGRLGSGGMGTVWRARDEELGRDVAVKELTLPPEISGARREQAVQRALREARAAARLRHPGIVTVHTVVHADGRPWIVMELLSGRSLDQVLKHDGPLDPRRAAVLGIEMLDALSAAHEQGVLHRDVKPANIFLRDDGRAVLTDFGIAALAGDASLTRPGALIGSPAYMAPERVRGEPGGPPSDLWSLGATLYALTEGRPPFGRSTPLGVLGAVLTEPPAPPRLAGPLTPLLLRLLDKNPDRRPAAALAHRELRAIADPAPARGRRSRGAGAAPASARWWRSRGAEPAPAPWWRSGGAEPASAPGRGSRGAEPALAPRWRSRGAAPGPPLRRRFRRWHGASAAAAALFIAGAAALAMTHGGSEERPAAWTPAPTFAAVPPVCGLLKADQIGRYVASPAAAPPTVKLTNPANDYFAQGPAEQSCTWDDPGAPGGRESRATVRVRVAEGTSPEDAVVVAVSAFNKLEGDARQGQYTDTRSPRPEAISDGAGDEAYKIGTVDEKGRVHRATVVSRTVNLLMEVRFENRIPKPLDNDGLFDGWERLYSTATQIGQWTLTALQAVRTHPPSPS</sequence>
<dbReference type="SMART" id="SM00220">
    <property type="entry name" value="S_TKc"/>
    <property type="match status" value="1"/>
</dbReference>
<keyword evidence="5 10" id="KW-0418">Kinase</keyword>
<feature type="region of interest" description="Disordered" evidence="8">
    <location>
        <begin position="447"/>
        <end position="517"/>
    </location>
</feature>
<evidence type="ECO:0000256" key="6">
    <source>
        <dbReference type="ARBA" id="ARBA00022840"/>
    </source>
</evidence>
<evidence type="ECO:0000313" key="11">
    <source>
        <dbReference type="Proteomes" id="UP000295578"/>
    </source>
</evidence>
<dbReference type="PANTHER" id="PTHR43289">
    <property type="entry name" value="MITOGEN-ACTIVATED PROTEIN KINASE KINASE KINASE 20-RELATED"/>
    <property type="match status" value="1"/>
</dbReference>
<dbReference type="Gene3D" id="3.30.200.20">
    <property type="entry name" value="Phosphorylase Kinase, domain 1"/>
    <property type="match status" value="1"/>
</dbReference>
<dbReference type="GO" id="GO:0004674">
    <property type="term" value="F:protein serine/threonine kinase activity"/>
    <property type="evidence" value="ECO:0007669"/>
    <property type="project" value="UniProtKB-KW"/>
</dbReference>
<proteinExistence type="predicted"/>
<feature type="compositionally biased region" description="Low complexity" evidence="8">
    <location>
        <begin position="457"/>
        <end position="467"/>
    </location>
</feature>
<name>A0A4R5AF85_9ACTN</name>
<dbReference type="InterPro" id="IPR008271">
    <property type="entry name" value="Ser/Thr_kinase_AS"/>
</dbReference>
<dbReference type="Proteomes" id="UP000295578">
    <property type="component" value="Unassembled WGS sequence"/>
</dbReference>
<keyword evidence="3" id="KW-0808">Transferase</keyword>
<dbReference type="InterPro" id="IPR011009">
    <property type="entry name" value="Kinase-like_dom_sf"/>
</dbReference>
<gene>
    <name evidence="10" type="ORF">E1293_34935</name>
</gene>
<dbReference type="PROSITE" id="PS00107">
    <property type="entry name" value="PROTEIN_KINASE_ATP"/>
    <property type="match status" value="1"/>
</dbReference>
<organism evidence="10 11">
    <name type="scientific">Actinomadura darangshiensis</name>
    <dbReference type="NCBI Taxonomy" id="705336"/>
    <lineage>
        <taxon>Bacteria</taxon>
        <taxon>Bacillati</taxon>
        <taxon>Actinomycetota</taxon>
        <taxon>Actinomycetes</taxon>
        <taxon>Streptosporangiales</taxon>
        <taxon>Thermomonosporaceae</taxon>
        <taxon>Actinomadura</taxon>
    </lineage>
</organism>
<feature type="binding site" evidence="7">
    <location>
        <position position="216"/>
    </location>
    <ligand>
        <name>ATP</name>
        <dbReference type="ChEBI" id="CHEBI:30616"/>
    </ligand>
</feature>
<evidence type="ECO:0000256" key="7">
    <source>
        <dbReference type="PROSITE-ProRule" id="PRU10141"/>
    </source>
</evidence>
<keyword evidence="2 10" id="KW-0723">Serine/threonine-protein kinase</keyword>
<dbReference type="Pfam" id="PF00069">
    <property type="entry name" value="Pkinase"/>
    <property type="match status" value="1"/>
</dbReference>
<evidence type="ECO:0000256" key="5">
    <source>
        <dbReference type="ARBA" id="ARBA00022777"/>
    </source>
</evidence>
<feature type="compositionally biased region" description="Basic and acidic residues" evidence="8">
    <location>
        <begin position="130"/>
        <end position="141"/>
    </location>
</feature>
<dbReference type="EMBL" id="SMKY01000236">
    <property type="protein sequence ID" value="TDD70325.1"/>
    <property type="molecule type" value="Genomic_DNA"/>
</dbReference>
<accession>A0A4R5AF85</accession>
<evidence type="ECO:0000313" key="10">
    <source>
        <dbReference type="EMBL" id="TDD70325.1"/>
    </source>
</evidence>
<dbReference type="CDD" id="cd14014">
    <property type="entry name" value="STKc_PknB_like"/>
    <property type="match status" value="1"/>
</dbReference>
<comment type="caution">
    <text evidence="10">The sequence shown here is derived from an EMBL/GenBank/DDBJ whole genome shotgun (WGS) entry which is preliminary data.</text>
</comment>
<protein>
    <recommendedName>
        <fullName evidence="1">non-specific serine/threonine protein kinase</fullName>
        <ecNumber evidence="1">2.7.11.1</ecNumber>
    </recommendedName>
</protein>
<dbReference type="SUPFAM" id="SSF56112">
    <property type="entry name" value="Protein kinase-like (PK-like)"/>
    <property type="match status" value="1"/>
</dbReference>
<feature type="non-terminal residue" evidence="10">
    <location>
        <position position="1"/>
    </location>
</feature>
<keyword evidence="6 7" id="KW-0067">ATP-binding</keyword>
<dbReference type="PROSITE" id="PS00108">
    <property type="entry name" value="PROTEIN_KINASE_ST"/>
    <property type="match status" value="1"/>
</dbReference>
<dbReference type="EC" id="2.7.11.1" evidence="1"/>
<dbReference type="InterPro" id="IPR017441">
    <property type="entry name" value="Protein_kinase_ATP_BS"/>
</dbReference>
<keyword evidence="11" id="KW-1185">Reference proteome</keyword>
<dbReference type="OrthoDB" id="9762169at2"/>
<feature type="region of interest" description="Disordered" evidence="8">
    <location>
        <begin position="1"/>
        <end position="185"/>
    </location>
</feature>
<evidence type="ECO:0000256" key="4">
    <source>
        <dbReference type="ARBA" id="ARBA00022741"/>
    </source>
</evidence>
<keyword evidence="4 7" id="KW-0547">Nucleotide-binding</keyword>
<reference evidence="10 11" key="1">
    <citation type="submission" date="2019-03" db="EMBL/GenBank/DDBJ databases">
        <title>Draft genome sequences of novel Actinobacteria.</title>
        <authorList>
            <person name="Sahin N."/>
            <person name="Ay H."/>
            <person name="Saygin H."/>
        </authorList>
    </citation>
    <scope>NUCLEOTIDE SEQUENCE [LARGE SCALE GENOMIC DNA]</scope>
    <source>
        <strain evidence="10 11">DSM 45941</strain>
    </source>
</reference>
<evidence type="ECO:0000256" key="2">
    <source>
        <dbReference type="ARBA" id="ARBA00022527"/>
    </source>
</evidence>
<evidence type="ECO:0000256" key="3">
    <source>
        <dbReference type="ARBA" id="ARBA00022679"/>
    </source>
</evidence>
<dbReference type="PROSITE" id="PS50011">
    <property type="entry name" value="PROTEIN_KINASE_DOM"/>
    <property type="match status" value="1"/>
</dbReference>
<evidence type="ECO:0000259" key="9">
    <source>
        <dbReference type="PROSITE" id="PS50011"/>
    </source>
</evidence>
<feature type="domain" description="Protein kinase" evidence="9">
    <location>
        <begin position="187"/>
        <end position="441"/>
    </location>
</feature>
<feature type="compositionally biased region" description="Basic and acidic residues" evidence="8">
    <location>
        <begin position="10"/>
        <end position="19"/>
    </location>
</feature>
<dbReference type="PANTHER" id="PTHR43289:SF6">
    <property type="entry name" value="SERINE_THREONINE-PROTEIN KINASE NEKL-3"/>
    <property type="match status" value="1"/>
</dbReference>